<protein>
    <recommendedName>
        <fullName evidence="5">Amino acid transporter transmembrane domain-containing protein</fullName>
    </recommendedName>
</protein>
<evidence type="ECO:0000256" key="1">
    <source>
        <dbReference type="SAM" id="MobiDB-lite"/>
    </source>
</evidence>
<dbReference type="AlphaFoldDB" id="A0AAD3YCU5"/>
<feature type="transmembrane region" description="Helical" evidence="2">
    <location>
        <begin position="484"/>
        <end position="508"/>
    </location>
</feature>
<feature type="transmembrane region" description="Helical" evidence="2">
    <location>
        <begin position="373"/>
        <end position="398"/>
    </location>
</feature>
<keyword evidence="4" id="KW-1185">Reference proteome</keyword>
<organism evidence="3 4">
    <name type="scientific">Cutaneotrichosporon spelunceum</name>
    <dbReference type="NCBI Taxonomy" id="1672016"/>
    <lineage>
        <taxon>Eukaryota</taxon>
        <taxon>Fungi</taxon>
        <taxon>Dikarya</taxon>
        <taxon>Basidiomycota</taxon>
        <taxon>Agaricomycotina</taxon>
        <taxon>Tremellomycetes</taxon>
        <taxon>Trichosporonales</taxon>
        <taxon>Trichosporonaceae</taxon>
        <taxon>Cutaneotrichosporon</taxon>
    </lineage>
</organism>
<comment type="caution">
    <text evidence="3">The sequence shown here is derived from an EMBL/GenBank/DDBJ whole genome shotgun (WGS) entry which is preliminary data.</text>
</comment>
<feature type="transmembrane region" description="Helical" evidence="2">
    <location>
        <begin position="264"/>
        <end position="284"/>
    </location>
</feature>
<dbReference type="GO" id="GO:0005774">
    <property type="term" value="C:vacuolar membrane"/>
    <property type="evidence" value="ECO:0007669"/>
    <property type="project" value="TreeGrafter"/>
</dbReference>
<keyword evidence="2" id="KW-0472">Membrane</keyword>
<keyword evidence="2" id="KW-1133">Transmembrane helix</keyword>
<dbReference type="PANTHER" id="PTHR22950">
    <property type="entry name" value="AMINO ACID TRANSPORTER"/>
    <property type="match status" value="1"/>
</dbReference>
<proteinExistence type="predicted"/>
<evidence type="ECO:0000313" key="3">
    <source>
        <dbReference type="EMBL" id="GMK58416.1"/>
    </source>
</evidence>
<reference evidence="3" key="1">
    <citation type="journal article" date="2023" name="BMC Genomics">
        <title>Chromosome-level genome assemblies of Cutaneotrichosporon spp. (Trichosporonales, Basidiomycota) reveal imbalanced evolution between nucleotide sequences and chromosome synteny.</title>
        <authorList>
            <person name="Kobayashi Y."/>
            <person name="Kayamori A."/>
            <person name="Aoki K."/>
            <person name="Shiwa Y."/>
            <person name="Matsutani M."/>
            <person name="Fujita N."/>
            <person name="Sugita T."/>
            <person name="Iwasaki W."/>
            <person name="Tanaka N."/>
            <person name="Takashima M."/>
        </authorList>
    </citation>
    <scope>NUCLEOTIDE SEQUENCE</scope>
    <source>
        <strain evidence="3">HIS016</strain>
    </source>
</reference>
<feature type="transmembrane region" description="Helical" evidence="2">
    <location>
        <begin position="335"/>
        <end position="352"/>
    </location>
</feature>
<feature type="transmembrane region" description="Helical" evidence="2">
    <location>
        <begin position="571"/>
        <end position="593"/>
    </location>
</feature>
<evidence type="ECO:0000256" key="2">
    <source>
        <dbReference type="SAM" id="Phobius"/>
    </source>
</evidence>
<name>A0AAD3YCU5_9TREE</name>
<feature type="compositionally biased region" description="Acidic residues" evidence="1">
    <location>
        <begin position="91"/>
        <end position="102"/>
    </location>
</feature>
<accession>A0AAD3YCU5</accession>
<keyword evidence="2" id="KW-0812">Transmembrane</keyword>
<feature type="transmembrane region" description="Helical" evidence="2">
    <location>
        <begin position="179"/>
        <end position="202"/>
    </location>
</feature>
<feature type="transmembrane region" description="Helical" evidence="2">
    <location>
        <begin position="456"/>
        <end position="478"/>
    </location>
</feature>
<sequence>MPPSPPITPRSATFLGLGRPRPPATPEAEPLLDEPPGPSRSRSVSLAHSIASVASFVSAASSTGLNVVKNHSRSPSLTRPKSPRTPIQLQEQDELESDEDDRESLAFLELDEDLEWDDEWDDAGSDEPLVRRRRRGDETPGERALWELVAPLVLAHSLALFPALAAIPHDFLPAGVALFVPLLCIIALLSACAHVVIVYLGWYLQVRTFEDVFATCAGERLGPYALQVGRAFVMVASMGASVGWLGTLFGLFEPVANTYLPAGVLQARVFWVIIASATMIPALIPSRTFRSLRRAPFFLAILLPVVAFIAIGRTAEVRKLMDEAASVKRGLRVRGLDAGSAGSGLTSLTMFFSPHLQSLSVHTTLQRNSRQRFYIPCFVTSLSLVLISLPFALVLYYLLPAAPTGLAQLPADDGWTNFARVLMAVLVLGSTTTWLLRGRDCILNALDVDRGESIKAGRYVGLGMWAVVVAFAALGGIVAEKIELLGVIATLAVGWLLPSVFFIITFHVRSPLAIIFPRNVPPPTPIEPVAGPSNGHIRTASLDDPATDELLARKEHQLQKRRLGRRLWQDMVVYLGILPVGCVTIVWSVGSFLGL</sequence>
<dbReference type="EMBL" id="BTCM01000005">
    <property type="protein sequence ID" value="GMK58416.1"/>
    <property type="molecule type" value="Genomic_DNA"/>
</dbReference>
<feature type="transmembrane region" description="Helical" evidence="2">
    <location>
        <begin position="296"/>
        <end position="315"/>
    </location>
</feature>
<gene>
    <name evidence="3" type="ORF">CspeluHIS016_0504480</name>
</gene>
<dbReference type="PANTHER" id="PTHR22950:SF695">
    <property type="entry name" value="AMINO ACID TRANSPORTER TRANSMEMBRANE DOMAIN-CONTAINING PROTEIN"/>
    <property type="match status" value="1"/>
</dbReference>
<feature type="region of interest" description="Disordered" evidence="1">
    <location>
        <begin position="64"/>
        <end position="102"/>
    </location>
</feature>
<reference evidence="3" key="2">
    <citation type="submission" date="2023-06" db="EMBL/GenBank/DDBJ databases">
        <authorList>
            <person name="Kobayashi Y."/>
            <person name="Kayamori A."/>
            <person name="Aoki K."/>
            <person name="Shiwa Y."/>
            <person name="Fujita N."/>
            <person name="Sugita T."/>
            <person name="Iwasaki W."/>
            <person name="Tanaka N."/>
            <person name="Takashima M."/>
        </authorList>
    </citation>
    <scope>NUCLEOTIDE SEQUENCE</scope>
    <source>
        <strain evidence="3">HIS016</strain>
    </source>
</reference>
<dbReference type="Proteomes" id="UP001222932">
    <property type="component" value="Unassembled WGS sequence"/>
</dbReference>
<feature type="transmembrane region" description="Helical" evidence="2">
    <location>
        <begin position="231"/>
        <end position="252"/>
    </location>
</feature>
<feature type="region of interest" description="Disordered" evidence="1">
    <location>
        <begin position="1"/>
        <end position="44"/>
    </location>
</feature>
<feature type="transmembrane region" description="Helical" evidence="2">
    <location>
        <begin position="418"/>
        <end position="436"/>
    </location>
</feature>
<evidence type="ECO:0000313" key="4">
    <source>
        <dbReference type="Proteomes" id="UP001222932"/>
    </source>
</evidence>
<feature type="transmembrane region" description="Helical" evidence="2">
    <location>
        <begin position="144"/>
        <end position="167"/>
    </location>
</feature>
<dbReference type="GO" id="GO:0015179">
    <property type="term" value="F:L-amino acid transmembrane transporter activity"/>
    <property type="evidence" value="ECO:0007669"/>
    <property type="project" value="TreeGrafter"/>
</dbReference>
<evidence type="ECO:0008006" key="5">
    <source>
        <dbReference type="Google" id="ProtNLM"/>
    </source>
</evidence>